<organism evidence="1 2">
    <name type="scientific">Solea senegalensis</name>
    <name type="common">Senegalese sole</name>
    <dbReference type="NCBI Taxonomy" id="28829"/>
    <lineage>
        <taxon>Eukaryota</taxon>
        <taxon>Metazoa</taxon>
        <taxon>Chordata</taxon>
        <taxon>Craniata</taxon>
        <taxon>Vertebrata</taxon>
        <taxon>Euteleostomi</taxon>
        <taxon>Actinopterygii</taxon>
        <taxon>Neopterygii</taxon>
        <taxon>Teleostei</taxon>
        <taxon>Neoteleostei</taxon>
        <taxon>Acanthomorphata</taxon>
        <taxon>Carangaria</taxon>
        <taxon>Pleuronectiformes</taxon>
        <taxon>Pleuronectoidei</taxon>
        <taxon>Soleidae</taxon>
        <taxon>Solea</taxon>
    </lineage>
</organism>
<reference evidence="1 2" key="1">
    <citation type="journal article" date="2021" name="Sci. Rep.">
        <title>Chromosome anchoring in Senegalese sole (Solea senegalensis) reveals sex-associated markers and genome rearrangements in flatfish.</title>
        <authorList>
            <person name="Guerrero-Cozar I."/>
            <person name="Gomez-Garrido J."/>
            <person name="Berbel C."/>
            <person name="Martinez-Blanch J.F."/>
            <person name="Alioto T."/>
            <person name="Claros M.G."/>
            <person name="Gagnaire P.A."/>
            <person name="Manchado M."/>
        </authorList>
    </citation>
    <scope>NUCLEOTIDE SEQUENCE [LARGE SCALE GENOMIC DNA]</scope>
    <source>
        <strain evidence="1">Sse05_10M</strain>
    </source>
</reference>
<comment type="caution">
    <text evidence="1">The sequence shown here is derived from an EMBL/GenBank/DDBJ whole genome shotgun (WGS) entry which is preliminary data.</text>
</comment>
<evidence type="ECO:0000313" key="1">
    <source>
        <dbReference type="EMBL" id="KAG7483119.1"/>
    </source>
</evidence>
<dbReference type="AlphaFoldDB" id="A0AAV6Q4P0"/>
<accession>A0AAV6Q4P0</accession>
<keyword evidence="2" id="KW-1185">Reference proteome</keyword>
<dbReference type="PANTHER" id="PTHR33198">
    <property type="entry name" value="ANK_REP_REGION DOMAIN-CONTAINING PROTEIN-RELATED"/>
    <property type="match status" value="1"/>
</dbReference>
<sequence>MNNKMDCVRQPEELKLTGNIEENWKAFKQRFELYMLAIGLEGDERRKIALLLTIAGRGALDVYNTFDFTEEERDKYDAVIAKFEQYCAPKKNETFERFVFRNRMQDEAESIEQYVSDLRLKSLSCNFGTQCESMIRDQLVNGVLDNNLRMHLLKEPDLTLDKAIKICQALENAKLQIRTFLNKNTAKVDTRREKPKINEQYGTHDNKEYGRYCYQQTPKQCSSFGGDSRYSWGERDSTKRCFVKEEVQLVEELSDNEDEKDSVYVITIKDEPSTSEDEWAAPMNVNGTDIPPNLKLSGAQCVQDLSSLTPQSLKQNLTPLRIANGEVVYGMLAGTSKPPVEFAPPQNFSSQSRGHMFWLNSPVTIMQG</sequence>
<evidence type="ECO:0000313" key="2">
    <source>
        <dbReference type="Proteomes" id="UP000693946"/>
    </source>
</evidence>
<gene>
    <name evidence="1" type="ORF">JOB18_039750</name>
</gene>
<protein>
    <recommendedName>
        <fullName evidence="3">Retrotransposon gag domain-containing protein</fullName>
    </recommendedName>
</protein>
<name>A0AAV6Q4P0_SOLSE</name>
<dbReference type="Proteomes" id="UP000693946">
    <property type="component" value="Linkage Group LG7"/>
</dbReference>
<evidence type="ECO:0008006" key="3">
    <source>
        <dbReference type="Google" id="ProtNLM"/>
    </source>
</evidence>
<dbReference type="EMBL" id="JAGKHQ010000019">
    <property type="protein sequence ID" value="KAG7483119.1"/>
    <property type="molecule type" value="Genomic_DNA"/>
</dbReference>
<proteinExistence type="predicted"/>
<dbReference type="PANTHER" id="PTHR33198:SF20">
    <property type="entry name" value="RETROTRANSPOSON GAG DOMAIN-CONTAINING PROTEIN"/>
    <property type="match status" value="1"/>
</dbReference>